<protein>
    <submittedName>
        <fullName evidence="2">Uncharacterized protein</fullName>
    </submittedName>
</protein>
<gene>
    <name evidence="2" type="ORF">BD626DRAFT_491132</name>
</gene>
<organism evidence="2 3">
    <name type="scientific">Schizophyllum amplum</name>
    <dbReference type="NCBI Taxonomy" id="97359"/>
    <lineage>
        <taxon>Eukaryota</taxon>
        <taxon>Fungi</taxon>
        <taxon>Dikarya</taxon>
        <taxon>Basidiomycota</taxon>
        <taxon>Agaricomycotina</taxon>
        <taxon>Agaricomycetes</taxon>
        <taxon>Agaricomycetidae</taxon>
        <taxon>Agaricales</taxon>
        <taxon>Schizophyllaceae</taxon>
        <taxon>Schizophyllum</taxon>
    </lineage>
</organism>
<keyword evidence="3" id="KW-1185">Reference proteome</keyword>
<sequence>MKSDSRSRAPSLMELTNARIPRRMVRRGRVGAQLPVEPWADEGSENSAVPMPYVGRLGMEGAPASRRNRTLSAPSPVRRPPLTATSKSDRALAYCNSAGSMMRSSTSARKPSPLARAVH</sequence>
<evidence type="ECO:0000313" key="3">
    <source>
        <dbReference type="Proteomes" id="UP000320762"/>
    </source>
</evidence>
<evidence type="ECO:0000256" key="1">
    <source>
        <dbReference type="SAM" id="MobiDB-lite"/>
    </source>
</evidence>
<name>A0A550CHD7_9AGAR</name>
<dbReference type="OrthoDB" id="10356303at2759"/>
<evidence type="ECO:0000313" key="2">
    <source>
        <dbReference type="EMBL" id="TRM64217.1"/>
    </source>
</evidence>
<feature type="region of interest" description="Disordered" evidence="1">
    <location>
        <begin position="37"/>
        <end position="119"/>
    </location>
</feature>
<dbReference type="AlphaFoldDB" id="A0A550CHD7"/>
<accession>A0A550CHD7</accession>
<proteinExistence type="predicted"/>
<comment type="caution">
    <text evidence="2">The sequence shown here is derived from an EMBL/GenBank/DDBJ whole genome shotgun (WGS) entry which is preliminary data.</text>
</comment>
<dbReference type="EMBL" id="VDMD01000007">
    <property type="protein sequence ID" value="TRM64217.1"/>
    <property type="molecule type" value="Genomic_DNA"/>
</dbReference>
<reference evidence="2 3" key="1">
    <citation type="journal article" date="2019" name="New Phytol.">
        <title>Comparative genomics reveals unique wood-decay strategies and fruiting body development in the Schizophyllaceae.</title>
        <authorList>
            <person name="Almasi E."/>
            <person name="Sahu N."/>
            <person name="Krizsan K."/>
            <person name="Balint B."/>
            <person name="Kovacs G.M."/>
            <person name="Kiss B."/>
            <person name="Cseklye J."/>
            <person name="Drula E."/>
            <person name="Henrissat B."/>
            <person name="Nagy I."/>
            <person name="Chovatia M."/>
            <person name="Adam C."/>
            <person name="LaButti K."/>
            <person name="Lipzen A."/>
            <person name="Riley R."/>
            <person name="Grigoriev I.V."/>
            <person name="Nagy L.G."/>
        </authorList>
    </citation>
    <scope>NUCLEOTIDE SEQUENCE [LARGE SCALE GENOMIC DNA]</scope>
    <source>
        <strain evidence="2 3">NL-1724</strain>
    </source>
</reference>
<dbReference type="Proteomes" id="UP000320762">
    <property type="component" value="Unassembled WGS sequence"/>
</dbReference>
<feature type="compositionally biased region" description="Polar residues" evidence="1">
    <location>
        <begin position="97"/>
        <end position="109"/>
    </location>
</feature>